<evidence type="ECO:0000259" key="5">
    <source>
        <dbReference type="Pfam" id="PF07686"/>
    </source>
</evidence>
<keyword evidence="2" id="KW-1064">Adaptive immunity</keyword>
<evidence type="ECO:0000256" key="4">
    <source>
        <dbReference type="ARBA" id="ARBA00023319"/>
    </source>
</evidence>
<organism evidence="6 7">
    <name type="scientific">Silurus asotus</name>
    <name type="common">Amur catfish</name>
    <name type="synonym">Parasilurus asotus</name>
    <dbReference type="NCBI Taxonomy" id="30991"/>
    <lineage>
        <taxon>Eukaryota</taxon>
        <taxon>Metazoa</taxon>
        <taxon>Chordata</taxon>
        <taxon>Craniata</taxon>
        <taxon>Vertebrata</taxon>
        <taxon>Euteleostomi</taxon>
        <taxon>Actinopterygii</taxon>
        <taxon>Neopterygii</taxon>
        <taxon>Teleostei</taxon>
        <taxon>Ostariophysi</taxon>
        <taxon>Siluriformes</taxon>
        <taxon>Siluridae</taxon>
        <taxon>Silurus</taxon>
    </lineage>
</organism>
<keyword evidence="2" id="KW-0391">Immunity</keyword>
<feature type="non-terminal residue" evidence="6">
    <location>
        <position position="108"/>
    </location>
</feature>
<dbReference type="PANTHER" id="PTHR19367:SF18">
    <property type="entry name" value="T CELL RECEPTOR ALPHA VARIABLE 16"/>
    <property type="match status" value="1"/>
</dbReference>
<evidence type="ECO:0000256" key="3">
    <source>
        <dbReference type="ARBA" id="ARBA00023170"/>
    </source>
</evidence>
<proteinExistence type="predicted"/>
<evidence type="ECO:0000256" key="1">
    <source>
        <dbReference type="ARBA" id="ARBA00022729"/>
    </source>
</evidence>
<dbReference type="CDD" id="cd00099">
    <property type="entry name" value="IgV"/>
    <property type="match status" value="1"/>
</dbReference>
<keyword evidence="4" id="KW-0393">Immunoglobulin domain</keyword>
<evidence type="ECO:0000313" key="6">
    <source>
        <dbReference type="EMBL" id="KAI5615025.1"/>
    </source>
</evidence>
<dbReference type="PANTHER" id="PTHR19367">
    <property type="entry name" value="T-CELL RECEPTOR ALPHA CHAIN V REGION"/>
    <property type="match status" value="1"/>
</dbReference>
<accession>A0AAD5FFM3</accession>
<dbReference type="GO" id="GO:0002250">
    <property type="term" value="P:adaptive immune response"/>
    <property type="evidence" value="ECO:0007669"/>
    <property type="project" value="UniProtKB-KW"/>
</dbReference>
<keyword evidence="3" id="KW-0675">Receptor</keyword>
<dbReference type="AlphaFoldDB" id="A0AAD5FFM3"/>
<feature type="non-terminal residue" evidence="6">
    <location>
        <position position="1"/>
    </location>
</feature>
<dbReference type="SUPFAM" id="SSF48726">
    <property type="entry name" value="Immunoglobulin"/>
    <property type="match status" value="1"/>
</dbReference>
<dbReference type="EMBL" id="MU556675">
    <property type="protein sequence ID" value="KAI5615025.1"/>
    <property type="molecule type" value="Genomic_DNA"/>
</dbReference>
<dbReference type="Proteomes" id="UP001205998">
    <property type="component" value="Unassembled WGS sequence"/>
</dbReference>
<sequence length="108" mass="12547">GSFADKIGPRDEDANVMRKETDTVTLKCSYEANNDYIRLYWYRQYPDRAPQFLLYKGAKSNSGYDYNPSGYRFRAETTSDATELIIKDLHISRTYFKKNIIAIGEVLL</sequence>
<protein>
    <recommendedName>
        <fullName evidence="5">Immunoglobulin V-set domain-containing protein</fullName>
    </recommendedName>
</protein>
<name>A0AAD5FFM3_SILAS</name>
<dbReference type="InterPro" id="IPR013783">
    <property type="entry name" value="Ig-like_fold"/>
</dbReference>
<dbReference type="InterPro" id="IPR036179">
    <property type="entry name" value="Ig-like_dom_sf"/>
</dbReference>
<feature type="domain" description="Immunoglobulin V-set" evidence="5">
    <location>
        <begin position="18"/>
        <end position="91"/>
    </location>
</feature>
<gene>
    <name evidence="6" type="ORF">C0J50_8838</name>
</gene>
<keyword evidence="1" id="KW-0732">Signal</keyword>
<reference evidence="6" key="1">
    <citation type="submission" date="2018-07" db="EMBL/GenBank/DDBJ databases">
        <title>Comparative genomics of catfishes provides insights into carnivory and benthic adaptation.</title>
        <authorList>
            <person name="Zhang Y."/>
            <person name="Wang D."/>
            <person name="Peng Z."/>
            <person name="Zheng S."/>
            <person name="Shao F."/>
            <person name="Tao W."/>
        </authorList>
    </citation>
    <scope>NUCLEOTIDE SEQUENCE</scope>
    <source>
        <strain evidence="6">Chongqing</strain>
    </source>
</reference>
<keyword evidence="7" id="KW-1185">Reference proteome</keyword>
<dbReference type="InterPro" id="IPR051287">
    <property type="entry name" value="TCR_variable_region"/>
</dbReference>
<dbReference type="Pfam" id="PF07686">
    <property type="entry name" value="V-set"/>
    <property type="match status" value="1"/>
</dbReference>
<evidence type="ECO:0000313" key="7">
    <source>
        <dbReference type="Proteomes" id="UP001205998"/>
    </source>
</evidence>
<dbReference type="InterPro" id="IPR013106">
    <property type="entry name" value="Ig_V-set"/>
</dbReference>
<dbReference type="Gene3D" id="2.60.40.10">
    <property type="entry name" value="Immunoglobulins"/>
    <property type="match status" value="1"/>
</dbReference>
<comment type="caution">
    <text evidence="6">The sequence shown here is derived from an EMBL/GenBank/DDBJ whole genome shotgun (WGS) entry which is preliminary data.</text>
</comment>
<evidence type="ECO:0000256" key="2">
    <source>
        <dbReference type="ARBA" id="ARBA00023130"/>
    </source>
</evidence>